<protein>
    <recommendedName>
        <fullName evidence="7">ABC transmembrane type-1 domain-containing protein</fullName>
    </recommendedName>
</protein>
<keyword evidence="2 6" id="KW-0812">Transmembrane</keyword>
<dbReference type="Proteomes" id="UP000245609">
    <property type="component" value="Unassembled WGS sequence"/>
</dbReference>
<dbReference type="GO" id="GO:0140359">
    <property type="term" value="F:ABC-type transporter activity"/>
    <property type="evidence" value="ECO:0007669"/>
    <property type="project" value="InterPro"/>
</dbReference>
<evidence type="ECO:0000313" key="9">
    <source>
        <dbReference type="Proteomes" id="UP000245609"/>
    </source>
</evidence>
<evidence type="ECO:0000256" key="3">
    <source>
        <dbReference type="ARBA" id="ARBA00022989"/>
    </source>
</evidence>
<feature type="transmembrane region" description="Helical" evidence="6">
    <location>
        <begin position="81"/>
        <end position="102"/>
    </location>
</feature>
<accession>A0A2T9Y5J0</accession>
<keyword evidence="4 6" id="KW-0472">Membrane</keyword>
<evidence type="ECO:0000313" key="8">
    <source>
        <dbReference type="EMBL" id="PVU87588.1"/>
    </source>
</evidence>
<dbReference type="GO" id="GO:0007031">
    <property type="term" value="P:peroxisome organization"/>
    <property type="evidence" value="ECO:0007669"/>
    <property type="project" value="TreeGrafter"/>
</dbReference>
<dbReference type="SUPFAM" id="SSF90123">
    <property type="entry name" value="ABC transporter transmembrane region"/>
    <property type="match status" value="1"/>
</dbReference>
<dbReference type="Pfam" id="PF06472">
    <property type="entry name" value="ABC_membrane_2"/>
    <property type="match status" value="1"/>
</dbReference>
<dbReference type="EMBL" id="MBFS01003272">
    <property type="protein sequence ID" value="PVU87588.1"/>
    <property type="molecule type" value="Genomic_DNA"/>
</dbReference>
<feature type="transmembrane region" description="Helical" evidence="6">
    <location>
        <begin position="198"/>
        <end position="221"/>
    </location>
</feature>
<evidence type="ECO:0000256" key="1">
    <source>
        <dbReference type="ARBA" id="ARBA00022448"/>
    </source>
</evidence>
<dbReference type="STRING" id="133381.A0A2T9Y5J0"/>
<keyword evidence="1" id="KW-0813">Transport</keyword>
<evidence type="ECO:0000256" key="6">
    <source>
        <dbReference type="SAM" id="Phobius"/>
    </source>
</evidence>
<dbReference type="AlphaFoldDB" id="A0A2T9Y5J0"/>
<feature type="compositionally biased region" description="Basic and acidic residues" evidence="5">
    <location>
        <begin position="15"/>
        <end position="30"/>
    </location>
</feature>
<dbReference type="InterPro" id="IPR036640">
    <property type="entry name" value="ABC1_TM_sf"/>
</dbReference>
<comment type="caution">
    <text evidence="8">The sequence shown here is derived from an EMBL/GenBank/DDBJ whole genome shotgun (WGS) entry which is preliminary data.</text>
</comment>
<feature type="transmembrane region" description="Helical" evidence="6">
    <location>
        <begin position="227"/>
        <end position="250"/>
    </location>
</feature>
<reference evidence="8 9" key="1">
    <citation type="journal article" date="2018" name="MBio">
        <title>Comparative Genomics Reveals the Core Gene Toolbox for the Fungus-Insect Symbiosis.</title>
        <authorList>
            <person name="Wang Y."/>
            <person name="Stata M."/>
            <person name="Wang W."/>
            <person name="Stajich J.E."/>
            <person name="White M.M."/>
            <person name="Moncalvo J.M."/>
        </authorList>
    </citation>
    <scope>NUCLEOTIDE SEQUENCE [LARGE SCALE GENOMIC DNA]</scope>
    <source>
        <strain evidence="8 9">SC-DP-2</strain>
    </source>
</reference>
<keyword evidence="3 6" id="KW-1133">Transmembrane helix</keyword>
<feature type="non-terminal residue" evidence="8">
    <location>
        <position position="415"/>
    </location>
</feature>
<dbReference type="OrthoDB" id="422637at2759"/>
<evidence type="ECO:0000259" key="7">
    <source>
        <dbReference type="Pfam" id="PF06472"/>
    </source>
</evidence>
<evidence type="ECO:0000256" key="4">
    <source>
        <dbReference type="ARBA" id="ARBA00023136"/>
    </source>
</evidence>
<sequence>MGAVSKGSQTLRLRKPSEKDGLPRTRRDTKPTATGDGFVSFGSYAVPTRKFRISWKNTKILSKVVKRALTYKNPNFKRDPWYFDIRTVCICLILGNVGYQFANYFNGLVASDYYTAFQYRDKKLFGKVLMKSILYPLLTSFLTSLNNFFAGIIQAKSRKSLTFYTNRNYIQKGILHMVPQEKRIDNPDQRITQDIDKLTASFLDIMSVILIQPAVIIYYTVRTWLITGYYGPVCLYAYFIIGSIIVAVLFPMAASKVFMQEKAEGYFRNQHIKIRDDSEEIALMKSEKNLKSETNKYMGILYTLQRRVVQYTFPVFMFQQFYVYAGAPMSDVVFSFRVFSGYYKDIDPKLIPGMISRSVFISISLVYALSQVVSIASNLPSLFGYAIRISQFWDEIERLELENADREIQRSTDGS</sequence>
<name>A0A2T9Y5J0_9FUNG</name>
<dbReference type="GO" id="GO:0015910">
    <property type="term" value="P:long-chain fatty acid import into peroxisome"/>
    <property type="evidence" value="ECO:0007669"/>
    <property type="project" value="TreeGrafter"/>
</dbReference>
<gene>
    <name evidence="8" type="ORF">BB560_006470</name>
</gene>
<organism evidence="8 9">
    <name type="scientific">Smittium megazygosporum</name>
    <dbReference type="NCBI Taxonomy" id="133381"/>
    <lineage>
        <taxon>Eukaryota</taxon>
        <taxon>Fungi</taxon>
        <taxon>Fungi incertae sedis</taxon>
        <taxon>Zoopagomycota</taxon>
        <taxon>Kickxellomycotina</taxon>
        <taxon>Harpellomycetes</taxon>
        <taxon>Harpellales</taxon>
        <taxon>Legeriomycetaceae</taxon>
        <taxon>Smittium</taxon>
    </lineage>
</organism>
<dbReference type="PANTHER" id="PTHR11384:SF65">
    <property type="entry name" value="ABC TRANSPORTER DOMAIN-CONTAINING PROTEIN"/>
    <property type="match status" value="1"/>
</dbReference>
<dbReference type="GO" id="GO:0006635">
    <property type="term" value="P:fatty acid beta-oxidation"/>
    <property type="evidence" value="ECO:0007669"/>
    <property type="project" value="TreeGrafter"/>
</dbReference>
<dbReference type="InterPro" id="IPR050835">
    <property type="entry name" value="ABC_transporter_sub-D"/>
</dbReference>
<proteinExistence type="predicted"/>
<dbReference type="PANTHER" id="PTHR11384">
    <property type="entry name" value="ATP-BINDING CASSETTE, SUB-FAMILY D MEMBER"/>
    <property type="match status" value="1"/>
</dbReference>
<evidence type="ECO:0000256" key="2">
    <source>
        <dbReference type="ARBA" id="ARBA00022692"/>
    </source>
</evidence>
<keyword evidence="9" id="KW-1185">Reference proteome</keyword>
<evidence type="ECO:0000256" key="5">
    <source>
        <dbReference type="SAM" id="MobiDB-lite"/>
    </source>
</evidence>
<feature type="domain" description="ABC transmembrane type-1" evidence="7">
    <location>
        <begin position="93"/>
        <end position="339"/>
    </location>
</feature>
<dbReference type="GO" id="GO:0005524">
    <property type="term" value="F:ATP binding"/>
    <property type="evidence" value="ECO:0007669"/>
    <property type="project" value="InterPro"/>
</dbReference>
<feature type="transmembrane region" description="Helical" evidence="6">
    <location>
        <begin position="359"/>
        <end position="379"/>
    </location>
</feature>
<feature type="transmembrane region" description="Helical" evidence="6">
    <location>
        <begin position="321"/>
        <end position="339"/>
    </location>
</feature>
<dbReference type="GO" id="GO:0005324">
    <property type="term" value="F:long-chain fatty acid transmembrane transporter activity"/>
    <property type="evidence" value="ECO:0007669"/>
    <property type="project" value="TreeGrafter"/>
</dbReference>
<dbReference type="GO" id="GO:0042760">
    <property type="term" value="P:very long-chain fatty acid catabolic process"/>
    <property type="evidence" value="ECO:0007669"/>
    <property type="project" value="TreeGrafter"/>
</dbReference>
<dbReference type="Gene3D" id="1.20.1560.10">
    <property type="entry name" value="ABC transporter type 1, transmembrane domain"/>
    <property type="match status" value="1"/>
</dbReference>
<feature type="compositionally biased region" description="Polar residues" evidence="5">
    <location>
        <begin position="1"/>
        <end position="11"/>
    </location>
</feature>
<feature type="region of interest" description="Disordered" evidence="5">
    <location>
        <begin position="1"/>
        <end position="34"/>
    </location>
</feature>
<feature type="transmembrane region" description="Helical" evidence="6">
    <location>
        <begin position="133"/>
        <end position="153"/>
    </location>
</feature>
<dbReference type="GO" id="GO:0005778">
    <property type="term" value="C:peroxisomal membrane"/>
    <property type="evidence" value="ECO:0007669"/>
    <property type="project" value="TreeGrafter"/>
</dbReference>
<dbReference type="InterPro" id="IPR011527">
    <property type="entry name" value="ABC1_TM_dom"/>
</dbReference>